<reference evidence="11 12" key="1">
    <citation type="submission" date="2016-10" db="EMBL/GenBank/DDBJ databases">
        <authorList>
            <person name="de Groot N.N."/>
        </authorList>
    </citation>
    <scope>NUCLEOTIDE SEQUENCE [LARGE SCALE GENOMIC DNA]</scope>
    <source>
        <strain evidence="11 12">DSM 29439</strain>
    </source>
</reference>
<evidence type="ECO:0000313" key="11">
    <source>
        <dbReference type="EMBL" id="SEV92710.1"/>
    </source>
</evidence>
<dbReference type="AlphaFoldDB" id="A0A1I0MVC4"/>
<dbReference type="GO" id="GO:0005886">
    <property type="term" value="C:plasma membrane"/>
    <property type="evidence" value="ECO:0007669"/>
    <property type="project" value="UniProtKB-SubCell"/>
</dbReference>
<evidence type="ECO:0000256" key="4">
    <source>
        <dbReference type="ARBA" id="ARBA00022475"/>
    </source>
</evidence>
<keyword evidence="8" id="KW-1133">Transmembrane helix</keyword>
<accession>A0A1I0MVC4</accession>
<dbReference type="EMBL" id="FOJB01000001">
    <property type="protein sequence ID" value="SEV92710.1"/>
    <property type="molecule type" value="Genomic_DNA"/>
</dbReference>
<keyword evidence="9 10" id="KW-0472">Membrane</keyword>
<dbReference type="STRING" id="1173584.SAMN05444851_0365"/>
<dbReference type="OrthoDB" id="7864548at2"/>
<dbReference type="RefSeq" id="WP_091427769.1">
    <property type="nucleotide sequence ID" value="NZ_FOJB01000001.1"/>
</dbReference>
<keyword evidence="6" id="KW-0812">Transmembrane</keyword>
<comment type="function">
    <text evidence="1 10">Controls the rotational direction of flagella during chemotaxis.</text>
</comment>
<evidence type="ECO:0000256" key="1">
    <source>
        <dbReference type="ARBA" id="ARBA00002254"/>
    </source>
</evidence>
<evidence type="ECO:0000256" key="3">
    <source>
        <dbReference type="ARBA" id="ARBA00008281"/>
    </source>
</evidence>
<dbReference type="InterPro" id="IPR005503">
    <property type="entry name" value="FliL"/>
</dbReference>
<comment type="subcellular location">
    <subcellularLocation>
        <location evidence="10">Cell inner membrane</location>
    </subcellularLocation>
    <subcellularLocation>
        <location evidence="2">Cell membrane</location>
        <topology evidence="2">Single-pass membrane protein</topology>
    </subcellularLocation>
</comment>
<evidence type="ECO:0000256" key="8">
    <source>
        <dbReference type="ARBA" id="ARBA00022989"/>
    </source>
</evidence>
<gene>
    <name evidence="11" type="ORF">SAMN05444851_0365</name>
</gene>
<keyword evidence="5 10" id="KW-0145">Chemotaxis</keyword>
<organism evidence="11 12">
    <name type="scientific">Aliiroseovarius sediminilitoris</name>
    <dbReference type="NCBI Taxonomy" id="1173584"/>
    <lineage>
        <taxon>Bacteria</taxon>
        <taxon>Pseudomonadati</taxon>
        <taxon>Pseudomonadota</taxon>
        <taxon>Alphaproteobacteria</taxon>
        <taxon>Rhodobacterales</taxon>
        <taxon>Paracoccaceae</taxon>
        <taxon>Aliiroseovarius</taxon>
    </lineage>
</organism>
<evidence type="ECO:0000256" key="6">
    <source>
        <dbReference type="ARBA" id="ARBA00022692"/>
    </source>
</evidence>
<proteinExistence type="inferred from homology"/>
<keyword evidence="4" id="KW-1003">Cell membrane</keyword>
<dbReference type="GO" id="GO:0006935">
    <property type="term" value="P:chemotaxis"/>
    <property type="evidence" value="ECO:0007669"/>
    <property type="project" value="UniProtKB-KW"/>
</dbReference>
<keyword evidence="12" id="KW-1185">Reference proteome</keyword>
<sequence length="164" mass="17810">MGKIFPILLALMGLAAGGGAGYFLKPPPAAEIPETCADADGEDDIQTASTNPVKADVDAEFVKINNQFVIPIVKEEKVTALVVLSLSLEVTTGNREAVYQREPKLRDEFLQVMFNHANTGGFDGVFTQTSRLTNLRRALREVATSLLGEVVHDVLVTNIVRQDQ</sequence>
<name>A0A1I0MVC4_9RHOB</name>
<evidence type="ECO:0000256" key="5">
    <source>
        <dbReference type="ARBA" id="ARBA00022500"/>
    </source>
</evidence>
<keyword evidence="7 10" id="KW-0283">Flagellar rotation</keyword>
<evidence type="ECO:0000313" key="12">
    <source>
        <dbReference type="Proteomes" id="UP000199650"/>
    </source>
</evidence>
<evidence type="ECO:0000256" key="7">
    <source>
        <dbReference type="ARBA" id="ARBA00022779"/>
    </source>
</evidence>
<comment type="similarity">
    <text evidence="3 10">Belongs to the FliL family.</text>
</comment>
<dbReference type="GO" id="GO:0009425">
    <property type="term" value="C:bacterial-type flagellum basal body"/>
    <property type="evidence" value="ECO:0007669"/>
    <property type="project" value="InterPro"/>
</dbReference>
<keyword evidence="10" id="KW-0997">Cell inner membrane</keyword>
<dbReference type="GO" id="GO:0071973">
    <property type="term" value="P:bacterial-type flagellum-dependent cell motility"/>
    <property type="evidence" value="ECO:0007669"/>
    <property type="project" value="InterPro"/>
</dbReference>
<evidence type="ECO:0000256" key="9">
    <source>
        <dbReference type="ARBA" id="ARBA00023136"/>
    </source>
</evidence>
<evidence type="ECO:0000256" key="2">
    <source>
        <dbReference type="ARBA" id="ARBA00004162"/>
    </source>
</evidence>
<protein>
    <recommendedName>
        <fullName evidence="10">Flagellar protein FliL</fullName>
    </recommendedName>
</protein>
<dbReference type="Proteomes" id="UP000199650">
    <property type="component" value="Unassembled WGS sequence"/>
</dbReference>
<dbReference type="Pfam" id="PF03748">
    <property type="entry name" value="FliL"/>
    <property type="match status" value="1"/>
</dbReference>
<evidence type="ECO:0000256" key="10">
    <source>
        <dbReference type="RuleBase" id="RU364125"/>
    </source>
</evidence>